<name>A0A2N6PG38_9MICO</name>
<reference evidence="3 4" key="1">
    <citation type="submission" date="2017-09" db="EMBL/GenBank/DDBJ databases">
        <title>Bacterial strain isolated from the female urinary microbiota.</title>
        <authorList>
            <person name="Thomas-White K."/>
            <person name="Kumar N."/>
            <person name="Forster S."/>
            <person name="Putonti C."/>
            <person name="Lawley T."/>
            <person name="Wolfe A.J."/>
        </authorList>
    </citation>
    <scope>NUCLEOTIDE SEQUENCE [LARGE SCALE GENOMIC DNA]</scope>
    <source>
        <strain evidence="3 4">UMB0680</strain>
    </source>
</reference>
<dbReference type="Proteomes" id="UP000549517">
    <property type="component" value="Unassembled WGS sequence"/>
</dbReference>
<keyword evidence="4" id="KW-1185">Reference proteome</keyword>
<dbReference type="EMBL" id="PNFZ01000005">
    <property type="protein sequence ID" value="PMB97650.1"/>
    <property type="molecule type" value="Genomic_DNA"/>
</dbReference>
<dbReference type="AlphaFoldDB" id="A0A2N6PG38"/>
<dbReference type="Proteomes" id="UP000235703">
    <property type="component" value="Unassembled WGS sequence"/>
</dbReference>
<feature type="transmembrane region" description="Helical" evidence="1">
    <location>
        <begin position="79"/>
        <end position="108"/>
    </location>
</feature>
<keyword evidence="1" id="KW-0472">Membrane</keyword>
<protein>
    <submittedName>
        <fullName evidence="3">Uncharacterized protein</fullName>
    </submittedName>
</protein>
<evidence type="ECO:0000256" key="1">
    <source>
        <dbReference type="SAM" id="Phobius"/>
    </source>
</evidence>
<keyword evidence="1" id="KW-0812">Transmembrane</keyword>
<feature type="transmembrane region" description="Helical" evidence="1">
    <location>
        <begin position="44"/>
        <end position="67"/>
    </location>
</feature>
<sequence>MAGSRTLDRPSIAGYAALAGLVSLVILAAASWVMSDGDLGSTDFLLFIFLLLPLLPGLLLAEGLAFAAERRIARPRAGWRLYAGIYATYILGPILVAYLLGVTIAALLDRRGAYFSFVELLAAHASLLWIPAVVFGVVGLLLLPLLKVMRRHSCRARLLPAAGA</sequence>
<evidence type="ECO:0000313" key="5">
    <source>
        <dbReference type="Proteomes" id="UP000549517"/>
    </source>
</evidence>
<feature type="transmembrane region" description="Helical" evidence="1">
    <location>
        <begin position="12"/>
        <end position="32"/>
    </location>
</feature>
<reference evidence="2 5" key="2">
    <citation type="submission" date="2020-05" db="EMBL/GenBank/DDBJ databases">
        <title>MicrobeNet Type strains.</title>
        <authorList>
            <person name="Nicholson A.C."/>
        </authorList>
    </citation>
    <scope>NUCLEOTIDE SEQUENCE [LARGE SCALE GENOMIC DNA]</scope>
    <source>
        <strain evidence="2 5">CCUG 46604</strain>
    </source>
</reference>
<keyword evidence="1" id="KW-1133">Transmembrane helix</keyword>
<evidence type="ECO:0000313" key="4">
    <source>
        <dbReference type="Proteomes" id="UP000235703"/>
    </source>
</evidence>
<evidence type="ECO:0000313" key="2">
    <source>
        <dbReference type="EMBL" id="NNG78655.1"/>
    </source>
</evidence>
<feature type="transmembrane region" description="Helical" evidence="1">
    <location>
        <begin position="128"/>
        <end position="146"/>
    </location>
</feature>
<proteinExistence type="predicted"/>
<dbReference type="RefSeq" id="WP_102162407.1">
    <property type="nucleotide sequence ID" value="NZ_BAAAKH010000007.1"/>
</dbReference>
<dbReference type="EMBL" id="JABEMC010000002">
    <property type="protein sequence ID" value="NNG78655.1"/>
    <property type="molecule type" value="Genomic_DNA"/>
</dbReference>
<accession>A0A2N6PG38</accession>
<gene>
    <name evidence="3" type="ORF">CJ198_09585</name>
    <name evidence="2" type="ORF">HLA91_04590</name>
</gene>
<comment type="caution">
    <text evidence="3">The sequence shown here is derived from an EMBL/GenBank/DDBJ whole genome shotgun (WGS) entry which is preliminary data.</text>
</comment>
<organism evidence="3 4">
    <name type="scientific">Brevibacterium luteolum</name>
    <dbReference type="NCBI Taxonomy" id="199591"/>
    <lineage>
        <taxon>Bacteria</taxon>
        <taxon>Bacillati</taxon>
        <taxon>Actinomycetota</taxon>
        <taxon>Actinomycetes</taxon>
        <taxon>Micrococcales</taxon>
        <taxon>Brevibacteriaceae</taxon>
        <taxon>Brevibacterium</taxon>
    </lineage>
</organism>
<evidence type="ECO:0000313" key="3">
    <source>
        <dbReference type="EMBL" id="PMB97650.1"/>
    </source>
</evidence>